<dbReference type="InterPro" id="IPR020904">
    <property type="entry name" value="Sc_DH/Rdtase_CS"/>
</dbReference>
<dbReference type="RefSeq" id="WP_099383535.1">
    <property type="nucleotide sequence ID" value="NZ_PEBD01000010.1"/>
</dbReference>
<dbReference type="PANTHER" id="PTHR43391">
    <property type="entry name" value="RETINOL DEHYDROGENASE-RELATED"/>
    <property type="match status" value="1"/>
</dbReference>
<dbReference type="SUPFAM" id="SSF51735">
    <property type="entry name" value="NAD(P)-binding Rossmann-fold domains"/>
    <property type="match status" value="1"/>
</dbReference>
<reference evidence="4 5" key="1">
    <citation type="submission" date="2017-10" db="EMBL/GenBank/DDBJ databases">
        <title>The draft genome sequence of Williamsia sp. BULT 1.1 isolated from the semi-arid grassland soils from South Africa.</title>
        <authorList>
            <person name="Kabwe M.H."/>
            <person name="Govender N."/>
            <person name="Mutseka Lunga P."/>
            <person name="Vikram S."/>
            <person name="Makhalanyane T.P."/>
        </authorList>
    </citation>
    <scope>NUCLEOTIDE SEQUENCE [LARGE SCALE GENOMIC DNA]</scope>
    <source>
        <strain evidence="4 5">BULT 1.1</strain>
    </source>
</reference>
<dbReference type="Gene3D" id="3.40.50.1820">
    <property type="entry name" value="alpha/beta hydrolase"/>
    <property type="match status" value="1"/>
</dbReference>
<dbReference type="NCBIfam" id="NF004514">
    <property type="entry name" value="PRK05855.1"/>
    <property type="match status" value="1"/>
</dbReference>
<dbReference type="Gene3D" id="3.40.50.720">
    <property type="entry name" value="NAD(P)-binding Rossmann-like Domain"/>
    <property type="match status" value="1"/>
</dbReference>
<name>A0A2G3PH45_WILMA</name>
<evidence type="ECO:0000256" key="1">
    <source>
        <dbReference type="ARBA" id="ARBA00006484"/>
    </source>
</evidence>
<gene>
    <name evidence="4" type="ORF">CSW57_14800</name>
</gene>
<dbReference type="InterPro" id="IPR002347">
    <property type="entry name" value="SDR_fam"/>
</dbReference>
<dbReference type="EMBL" id="PEBD01000010">
    <property type="protein sequence ID" value="PHV65110.1"/>
    <property type="molecule type" value="Genomic_DNA"/>
</dbReference>
<evidence type="ECO:0000259" key="3">
    <source>
        <dbReference type="Pfam" id="PF00561"/>
    </source>
</evidence>
<organism evidence="4 5">
    <name type="scientific">Williamsia marianensis</name>
    <dbReference type="NCBI Taxonomy" id="85044"/>
    <lineage>
        <taxon>Bacteria</taxon>
        <taxon>Bacillati</taxon>
        <taxon>Actinomycetota</taxon>
        <taxon>Actinomycetes</taxon>
        <taxon>Mycobacteriales</taxon>
        <taxon>Nocardiaceae</taxon>
        <taxon>Williamsia</taxon>
    </lineage>
</organism>
<keyword evidence="2" id="KW-0560">Oxidoreductase</keyword>
<dbReference type="PANTHER" id="PTHR43391:SF12">
    <property type="entry name" value="OXIDOREDUCTASE EPHD-RELATED"/>
    <property type="match status" value="1"/>
</dbReference>
<feature type="domain" description="AB hydrolase-1" evidence="3">
    <location>
        <begin position="40"/>
        <end position="148"/>
    </location>
</feature>
<dbReference type="Pfam" id="PF00106">
    <property type="entry name" value="adh_short"/>
    <property type="match status" value="1"/>
</dbReference>
<dbReference type="PROSITE" id="PS00061">
    <property type="entry name" value="ADH_SHORT"/>
    <property type="match status" value="1"/>
</dbReference>
<evidence type="ECO:0000313" key="5">
    <source>
        <dbReference type="Proteomes" id="UP000225108"/>
    </source>
</evidence>
<dbReference type="PRINTS" id="PR00081">
    <property type="entry name" value="GDHRDH"/>
</dbReference>
<dbReference type="InterPro" id="IPR000073">
    <property type="entry name" value="AB_hydrolase_1"/>
</dbReference>
<dbReference type="FunFam" id="3.40.50.720:FF:000084">
    <property type="entry name" value="Short-chain dehydrogenase reductase"/>
    <property type="match status" value="1"/>
</dbReference>
<evidence type="ECO:0000256" key="2">
    <source>
        <dbReference type="ARBA" id="ARBA00023002"/>
    </source>
</evidence>
<evidence type="ECO:0000313" key="4">
    <source>
        <dbReference type="EMBL" id="PHV65110.1"/>
    </source>
</evidence>
<sequence length="597" mass="64237">MTAIDSNQKAAEPAWRSRTVIRDGVELAVFELGERSSDHPTVVLVHGWPDTHHLWHSVAPILAERYHVVAYDTRGYGESAKPGGDAAYRLPELAADLFAVIDGVSPGVAVHVLAHDWGSVQTWEAVCTPGADDRIASFISVSGPNLDHLGEWTRERLRRPTPKSVGQAVSQLVSSSYTAVFQLPVVPKALFGAAMHPATWQRLLTAVEGTDPANLTFAPTFRADAVSGLRYYRANIRPRLANPDPRSTTVPVFEVVNTRDIALRSAIFANTPRYTDKHWRRDTETGHWLPYTNPGYLAEIAGDFIETIRGREVSPVIERARRRGANTSVSGKLAVITGAGSGIGKETAILLARNGAEVIVADINLDAAETTAAAITSNGGLATAYRLDVADQDAFAAFAADVSKRHGVADIVINNAGIGFAGHALDATDEQIRRLIDINLLGVITGSRVFGRAMVERGLGGQIVNLASAAAFTPQQGLGSYAATKAGVLMFSESLRAELAEHHIGVSAICPGIVDTNIVAATEFAGSTADTQQQLRDRMSGMYRRRGYTPDKVASAILGAIENNRAVVPVTPEAHAWYRIYRFTPGLSRLMARAKLF</sequence>
<dbReference type="InterPro" id="IPR029058">
    <property type="entry name" value="AB_hydrolase_fold"/>
</dbReference>
<comment type="similarity">
    <text evidence="1">Belongs to the short-chain dehydrogenases/reductases (SDR) family.</text>
</comment>
<dbReference type="PRINTS" id="PR00080">
    <property type="entry name" value="SDRFAMILY"/>
</dbReference>
<accession>A0A2G3PH45</accession>
<dbReference type="Pfam" id="PF00561">
    <property type="entry name" value="Abhydrolase_1"/>
    <property type="match status" value="1"/>
</dbReference>
<dbReference type="Proteomes" id="UP000225108">
    <property type="component" value="Unassembled WGS sequence"/>
</dbReference>
<dbReference type="CDD" id="cd05233">
    <property type="entry name" value="SDR_c"/>
    <property type="match status" value="1"/>
</dbReference>
<dbReference type="GO" id="GO:0016491">
    <property type="term" value="F:oxidoreductase activity"/>
    <property type="evidence" value="ECO:0007669"/>
    <property type="project" value="UniProtKB-KW"/>
</dbReference>
<proteinExistence type="inferred from homology"/>
<dbReference type="SUPFAM" id="SSF53474">
    <property type="entry name" value="alpha/beta-Hydrolases"/>
    <property type="match status" value="1"/>
</dbReference>
<protein>
    <submittedName>
        <fullName evidence="4">Short chain dehydrogenase</fullName>
    </submittedName>
</protein>
<comment type="caution">
    <text evidence="4">The sequence shown here is derived from an EMBL/GenBank/DDBJ whole genome shotgun (WGS) entry which is preliminary data.</text>
</comment>
<dbReference type="InterPro" id="IPR036291">
    <property type="entry name" value="NAD(P)-bd_dom_sf"/>
</dbReference>
<dbReference type="AlphaFoldDB" id="A0A2G3PH45"/>